<gene>
    <name evidence="2" type="ORF">GSI_14952</name>
</gene>
<dbReference type="STRING" id="1077348.A0A2G8RQ53"/>
<comment type="caution">
    <text evidence="2">The sequence shown here is derived from an EMBL/GenBank/DDBJ whole genome shotgun (WGS) entry which is preliminary data.</text>
</comment>
<evidence type="ECO:0000313" key="2">
    <source>
        <dbReference type="EMBL" id="PIL23639.1"/>
    </source>
</evidence>
<dbReference type="Proteomes" id="UP000230002">
    <property type="component" value="Unassembled WGS sequence"/>
</dbReference>
<feature type="coiled-coil region" evidence="1">
    <location>
        <begin position="15"/>
        <end position="49"/>
    </location>
</feature>
<accession>A0A2G8RQ53</accession>
<reference evidence="2 3" key="1">
    <citation type="journal article" date="2015" name="Sci. Rep.">
        <title>Chromosome-level genome map provides insights into diverse defense mechanisms in the medicinal fungus Ganoderma sinense.</title>
        <authorList>
            <person name="Zhu Y."/>
            <person name="Xu J."/>
            <person name="Sun C."/>
            <person name="Zhou S."/>
            <person name="Xu H."/>
            <person name="Nelson D.R."/>
            <person name="Qian J."/>
            <person name="Song J."/>
            <person name="Luo H."/>
            <person name="Xiang L."/>
            <person name="Li Y."/>
            <person name="Xu Z."/>
            <person name="Ji A."/>
            <person name="Wang L."/>
            <person name="Lu S."/>
            <person name="Hayward A."/>
            <person name="Sun W."/>
            <person name="Li X."/>
            <person name="Schwartz D.C."/>
            <person name="Wang Y."/>
            <person name="Chen S."/>
        </authorList>
    </citation>
    <scope>NUCLEOTIDE SEQUENCE [LARGE SCALE GENOMIC DNA]</scope>
    <source>
        <strain evidence="2 3">ZZ0214-1</strain>
    </source>
</reference>
<organism evidence="2 3">
    <name type="scientific">Ganoderma sinense ZZ0214-1</name>
    <dbReference type="NCBI Taxonomy" id="1077348"/>
    <lineage>
        <taxon>Eukaryota</taxon>
        <taxon>Fungi</taxon>
        <taxon>Dikarya</taxon>
        <taxon>Basidiomycota</taxon>
        <taxon>Agaricomycotina</taxon>
        <taxon>Agaricomycetes</taxon>
        <taxon>Polyporales</taxon>
        <taxon>Polyporaceae</taxon>
        <taxon>Ganoderma</taxon>
    </lineage>
</organism>
<dbReference type="OrthoDB" id="3266957at2759"/>
<evidence type="ECO:0000256" key="1">
    <source>
        <dbReference type="SAM" id="Coils"/>
    </source>
</evidence>
<protein>
    <submittedName>
        <fullName evidence="2">Uncharacterized protein</fullName>
    </submittedName>
</protein>
<evidence type="ECO:0000313" key="3">
    <source>
        <dbReference type="Proteomes" id="UP000230002"/>
    </source>
</evidence>
<proteinExistence type="predicted"/>
<dbReference type="EMBL" id="AYKW01000068">
    <property type="protein sequence ID" value="PIL23639.1"/>
    <property type="molecule type" value="Genomic_DNA"/>
</dbReference>
<name>A0A2G8RQ53_9APHY</name>
<dbReference type="AlphaFoldDB" id="A0A2G8RQ53"/>
<keyword evidence="1" id="KW-0175">Coiled coil</keyword>
<keyword evidence="3" id="KW-1185">Reference proteome</keyword>
<sequence length="172" mass="18896">MLAVPQPVFKIADELSTAQAALAAAEAQIATAEAAHDLLQQQLDEAAAAAQAPLGPGDQLNGPQIPRPTGPSWSIRELMQVTPSEYAEIQRTVRSLVIRASLDWTDNFRCQDPDKLATLFRAACAAHPILQCYTNNWATAAIAHQYMQNKRKHAYKQGYISKRRAHHVGDEN</sequence>